<feature type="domain" description="Glucose-methanol-choline oxidoreductase N-terminal" evidence="4">
    <location>
        <begin position="167"/>
        <end position="190"/>
    </location>
</feature>
<keyword evidence="2 3" id="KW-0274">FAD</keyword>
<dbReference type="PANTHER" id="PTHR11552">
    <property type="entry name" value="GLUCOSE-METHANOL-CHOLINE GMC OXIDOREDUCTASE"/>
    <property type="match status" value="1"/>
</dbReference>
<dbReference type="PROSITE" id="PS00623">
    <property type="entry name" value="GMC_OXRED_1"/>
    <property type="match status" value="1"/>
</dbReference>
<dbReference type="Pfam" id="PF05199">
    <property type="entry name" value="GMC_oxred_C"/>
    <property type="match status" value="1"/>
</dbReference>
<dbReference type="Proteomes" id="UP001652740">
    <property type="component" value="Unplaced"/>
</dbReference>
<dbReference type="AlphaFoldDB" id="A0A6J3BXN4"/>
<feature type="binding site" evidence="2">
    <location>
        <begin position="613"/>
        <end position="614"/>
    </location>
    <ligand>
        <name>FAD</name>
        <dbReference type="ChEBI" id="CHEBI:57692"/>
    </ligand>
</feature>
<dbReference type="SUPFAM" id="SSF54373">
    <property type="entry name" value="FAD-linked reductases, C-terminal domain"/>
    <property type="match status" value="1"/>
</dbReference>
<feature type="binding site" evidence="2">
    <location>
        <position position="169"/>
    </location>
    <ligand>
        <name>FAD</name>
        <dbReference type="ChEBI" id="CHEBI:57692"/>
    </ligand>
</feature>
<dbReference type="Pfam" id="PF00732">
    <property type="entry name" value="GMC_oxred_N"/>
    <property type="match status" value="1"/>
</dbReference>
<evidence type="ECO:0000259" key="5">
    <source>
        <dbReference type="PROSITE" id="PS00624"/>
    </source>
</evidence>
<proteinExistence type="inferred from homology"/>
<dbReference type="GO" id="GO:0016614">
    <property type="term" value="F:oxidoreductase activity, acting on CH-OH group of donors"/>
    <property type="evidence" value="ECO:0007669"/>
    <property type="project" value="InterPro"/>
</dbReference>
<evidence type="ECO:0000256" key="3">
    <source>
        <dbReference type="RuleBase" id="RU003968"/>
    </source>
</evidence>
<evidence type="ECO:0000313" key="6">
    <source>
        <dbReference type="Proteomes" id="UP001652740"/>
    </source>
</evidence>
<evidence type="ECO:0000259" key="4">
    <source>
        <dbReference type="PROSITE" id="PS00623"/>
    </source>
</evidence>
<protein>
    <submittedName>
        <fullName evidence="7">Glucose dehydrogenase [FAD, quinone]-like isoform X1</fullName>
    </submittedName>
</protein>
<dbReference type="Gene3D" id="3.50.50.60">
    <property type="entry name" value="FAD/NAD(P)-binding domain"/>
    <property type="match status" value="1"/>
</dbReference>
<dbReference type="PROSITE" id="PS00624">
    <property type="entry name" value="GMC_OXRED_2"/>
    <property type="match status" value="1"/>
</dbReference>
<dbReference type="InterPro" id="IPR036188">
    <property type="entry name" value="FAD/NAD-bd_sf"/>
</dbReference>
<feature type="domain" description="Glucose-methanol-choline oxidoreductase N-terminal" evidence="5">
    <location>
        <begin position="345"/>
        <end position="359"/>
    </location>
</feature>
<evidence type="ECO:0000256" key="2">
    <source>
        <dbReference type="PIRSR" id="PIRSR000137-2"/>
    </source>
</evidence>
<comment type="similarity">
    <text evidence="1 3">Belongs to the GMC oxidoreductase family.</text>
</comment>
<dbReference type="RefSeq" id="XP_031764420.2">
    <property type="nucleotide sequence ID" value="XM_031908560.2"/>
</dbReference>
<feature type="binding site" evidence="2">
    <location>
        <position position="309"/>
    </location>
    <ligand>
        <name>FAD</name>
        <dbReference type="ChEBI" id="CHEBI:57692"/>
    </ligand>
</feature>
<evidence type="ECO:0000313" key="7">
    <source>
        <dbReference type="RefSeq" id="XP_031764420.2"/>
    </source>
</evidence>
<dbReference type="PANTHER" id="PTHR11552:SF217">
    <property type="entry name" value="GLUCOSE DEHYDROGENASE [FAD, QUINONE]"/>
    <property type="match status" value="1"/>
</dbReference>
<keyword evidence="3" id="KW-0285">Flavoprotein</keyword>
<dbReference type="PIRSF" id="PIRSF000137">
    <property type="entry name" value="Alcohol_oxidase"/>
    <property type="match status" value="1"/>
</dbReference>
<keyword evidence="6" id="KW-1185">Reference proteome</keyword>
<name>A0A6J3BXN4_GALME</name>
<dbReference type="SUPFAM" id="SSF51905">
    <property type="entry name" value="FAD/NAD(P)-binding domain"/>
    <property type="match status" value="1"/>
</dbReference>
<gene>
    <name evidence="7" type="primary">LOC113515057</name>
</gene>
<dbReference type="InterPro" id="IPR000172">
    <property type="entry name" value="GMC_OxRdtase_N"/>
</dbReference>
<dbReference type="InterPro" id="IPR007867">
    <property type="entry name" value="GMC_OxRtase_C"/>
</dbReference>
<dbReference type="InterPro" id="IPR012132">
    <property type="entry name" value="GMC_OxRdtase"/>
</dbReference>
<evidence type="ECO:0000256" key="1">
    <source>
        <dbReference type="ARBA" id="ARBA00010790"/>
    </source>
</evidence>
<comment type="cofactor">
    <cofactor evidence="2">
        <name>FAD</name>
        <dbReference type="ChEBI" id="CHEBI:57692"/>
    </cofactor>
</comment>
<dbReference type="Gene3D" id="3.30.560.10">
    <property type="entry name" value="Glucose Oxidase, domain 3"/>
    <property type="match status" value="1"/>
</dbReference>
<reference evidence="7" key="1">
    <citation type="submission" date="2025-08" db="UniProtKB">
        <authorList>
            <consortium name="RefSeq"/>
        </authorList>
    </citation>
    <scope>IDENTIFICATION</scope>
    <source>
        <tissue evidence="7">Whole larvae</tissue>
    </source>
</reference>
<dbReference type="GO" id="GO:0050660">
    <property type="term" value="F:flavin adenine dinucleotide binding"/>
    <property type="evidence" value="ECO:0007669"/>
    <property type="project" value="InterPro"/>
</dbReference>
<accession>A0A6J3BXN4</accession>
<sequence length="692" mass="77444">MTNLRLFFQILQISNKKILNSFHSSRMISSPEICQCPLVDEGASIVNSPVCNGIILFMMLIESYMKGRCDIASPCNRIVSEKNPEPEYDFIVVGSGASGAVVASRLSEVDNFKVLLIEAGGPEPIGSRIPSFYRTFWFNELVDWRYRTVPSNYCLDQEGQGCMYPRGKVLGGSTLLNGMMYHRGHKADYEDWEKAGAQGWSWDENLPYFDMTEGNKQIGSLVSYKYHSASGPMPVQMFNYQPRAVDELVNAIYESGLPIITDMNDPSTPDGFSIAQTFNENGQRITTSRAFLRAKWERPNLSVLLHSHVSKVILDGKRAVGVEYIDTKGNKKTVRASKEVILSAGALNTPQILLLSGVGPRETLRKFNIPVVEDLPVGKNFRNHYGATLYFMLTKLNNTQALDWNVFSEYILRRTGPMSSTALTQVTGILYSSLADKKRRQPDIQIFFNGFYAECSKTGRIGEPSGPCPTNGVNVSANAAALLPRSVGYITLNSTDPLDPPLFYPEYFSHPHDMIMIKDAIKYLKMIFDTDILQNKYGIKLDPEYTKQCANTGQEWSDKWMECMARVHTDAQNHQIGTAAIGHVVDPDLMVYNIKGLRVIDASVMPTQTSGNPQGTIMMVAERGAAKIKEKWMEKNARISNLGQSKAMYQKLRVGPYGPYDTEVTITSDTNVKKSVHKLEILSKMTKMRSRS</sequence>
<dbReference type="InParanoid" id="A0A6J3BXN4"/>
<organism evidence="6 7">
    <name type="scientific">Galleria mellonella</name>
    <name type="common">Greater wax moth</name>
    <dbReference type="NCBI Taxonomy" id="7137"/>
    <lineage>
        <taxon>Eukaryota</taxon>
        <taxon>Metazoa</taxon>
        <taxon>Ecdysozoa</taxon>
        <taxon>Arthropoda</taxon>
        <taxon>Hexapoda</taxon>
        <taxon>Insecta</taxon>
        <taxon>Pterygota</taxon>
        <taxon>Neoptera</taxon>
        <taxon>Endopterygota</taxon>
        <taxon>Lepidoptera</taxon>
        <taxon>Glossata</taxon>
        <taxon>Ditrysia</taxon>
        <taxon>Pyraloidea</taxon>
        <taxon>Pyralidae</taxon>
        <taxon>Galleriinae</taxon>
        <taxon>Galleria</taxon>
    </lineage>
</organism>
<dbReference type="GeneID" id="113515057"/>